<comment type="caution">
    <text evidence="1">The sequence shown here is derived from an EMBL/GenBank/DDBJ whole genome shotgun (WGS) entry which is preliminary data.</text>
</comment>
<dbReference type="EMBL" id="SNXY01000009">
    <property type="protein sequence ID" value="TDP83206.1"/>
    <property type="molecule type" value="Genomic_DNA"/>
</dbReference>
<protein>
    <submittedName>
        <fullName evidence="1">Uncharacterized protein</fullName>
    </submittedName>
</protein>
<proteinExistence type="predicted"/>
<dbReference type="Proteomes" id="UP000294547">
    <property type="component" value="Unassembled WGS sequence"/>
</dbReference>
<accession>A0A4R6RC19</accession>
<dbReference type="OrthoDB" id="8433260at2"/>
<sequence>MTADSLKREKVASYLAGLSPAAREMLLRRLETTGADADPELRLLAEAARTVAPAQPAASSYGAIVPRGVVAALQAAATAAVQAPAAAAPVAAPAPPAPEPRGPLAEPRERFFVPFAPYLIDERTAVKQPGWICRETLEPLWTLAEREIIGEALVPWTGAALAGAHATASELEAAVATMRGTTFAELQRRIRDGRDDPKARMRLAMRLGGDAAYEDLVDMLALRDRLPRLERILGRLPATIGATEIAEKLAAEPIAAHLDACPDDAPWLAAAVAGRVATPATLFRIAVLAAGSDDVADIRDTPAADFVDVGLGVGERAILRFETLWAERADLADLVGEFRRFHEVVRGATTVVLVHNDSRWRTRLVDLRRTMSQLIGRLLDDALPVLRTALRPAPDVDPAPADADDAVRVVAVFTAARRHKEALAVNELVARLGASIDQAIDVYGREIIERLRKARGERRAALTQLSDSLLKMAELAHGEEYAVLLRKSRDIALGRVGTP</sequence>
<dbReference type="RefSeq" id="WP_126537954.1">
    <property type="nucleotide sequence ID" value="NZ_BSPM01000009.1"/>
</dbReference>
<gene>
    <name evidence="1" type="ORF">EDD54_3163</name>
</gene>
<dbReference type="AlphaFoldDB" id="A0A4R6RC19"/>
<organism evidence="1 2">
    <name type="scientific">Oharaeibacter diazotrophicus</name>
    <dbReference type="NCBI Taxonomy" id="1920512"/>
    <lineage>
        <taxon>Bacteria</taxon>
        <taxon>Pseudomonadati</taxon>
        <taxon>Pseudomonadota</taxon>
        <taxon>Alphaproteobacteria</taxon>
        <taxon>Hyphomicrobiales</taxon>
        <taxon>Pleomorphomonadaceae</taxon>
        <taxon>Oharaeibacter</taxon>
    </lineage>
</organism>
<keyword evidence="2" id="KW-1185">Reference proteome</keyword>
<evidence type="ECO:0000313" key="2">
    <source>
        <dbReference type="Proteomes" id="UP000294547"/>
    </source>
</evidence>
<evidence type="ECO:0000313" key="1">
    <source>
        <dbReference type="EMBL" id="TDP83206.1"/>
    </source>
</evidence>
<reference evidence="1 2" key="1">
    <citation type="submission" date="2019-03" db="EMBL/GenBank/DDBJ databases">
        <title>Genomic Encyclopedia of Type Strains, Phase IV (KMG-IV): sequencing the most valuable type-strain genomes for metagenomic binning, comparative biology and taxonomic classification.</title>
        <authorList>
            <person name="Goeker M."/>
        </authorList>
    </citation>
    <scope>NUCLEOTIDE SEQUENCE [LARGE SCALE GENOMIC DNA]</scope>
    <source>
        <strain evidence="1 2">DSM 102969</strain>
    </source>
</reference>
<name>A0A4R6RC19_9HYPH</name>